<dbReference type="PANTHER" id="PTHR10194">
    <property type="entry name" value="RAS GTPASE-ACTIVATING PROTEINS"/>
    <property type="match status" value="1"/>
</dbReference>
<sequence length="278" mass="30673">MTSPESFGLPPEPSSRTRRGYVLCAKVIAALCNGIQFGSKESYMSCMNSFLRESRPKVRPYLQHICLSGDSRSLRRSHKSTPSLHIHPDMNLTDYLTQHLESAFSIDDFDTRCSLNLGENLGLDSRSSYTSASSSESMDFRSLRNPRRADGSGEDDLLLFVYQNIDTLISDCASRSQDTDNWSEIEQDLKELRKVLGNFSPELEYLYYLKTGAFCVSTDTTAVASSSQSGSIEHDALLTPLSSHSTDALSLKSPFPALSLGKALRSLGGRNNGISPLF</sequence>
<reference evidence="1" key="1">
    <citation type="submission" date="2022-07" db="EMBL/GenBank/DDBJ databases">
        <title>Phylogenomic reconstructions and comparative analyses of Kickxellomycotina fungi.</title>
        <authorList>
            <person name="Reynolds N.K."/>
            <person name="Stajich J.E."/>
            <person name="Barry K."/>
            <person name="Grigoriev I.V."/>
            <person name="Crous P."/>
            <person name="Smith M.E."/>
        </authorList>
    </citation>
    <scope>NUCLEOTIDE SEQUENCE</scope>
    <source>
        <strain evidence="1">RSA 1196</strain>
    </source>
</reference>
<comment type="caution">
    <text evidence="1">The sequence shown here is derived from an EMBL/GenBank/DDBJ whole genome shotgun (WGS) entry which is preliminary data.</text>
</comment>
<dbReference type="OrthoDB" id="28245at2759"/>
<evidence type="ECO:0000313" key="1">
    <source>
        <dbReference type="EMBL" id="KAJ1966799.1"/>
    </source>
</evidence>
<dbReference type="InterPro" id="IPR008936">
    <property type="entry name" value="Rho_GTPase_activation_prot"/>
</dbReference>
<dbReference type="Proteomes" id="UP001150925">
    <property type="component" value="Unassembled WGS sequence"/>
</dbReference>
<name>A0A9W8AWH2_9FUNG</name>
<gene>
    <name evidence="1" type="ORF">IWQ62_002245</name>
</gene>
<dbReference type="AlphaFoldDB" id="A0A9W8AWH2"/>
<keyword evidence="2" id="KW-1185">Reference proteome</keyword>
<dbReference type="SUPFAM" id="SSF48350">
    <property type="entry name" value="GTPase activation domain, GAP"/>
    <property type="match status" value="1"/>
</dbReference>
<protein>
    <submittedName>
        <fullName evidence="1">Uncharacterized protein</fullName>
    </submittedName>
</protein>
<evidence type="ECO:0000313" key="2">
    <source>
        <dbReference type="Proteomes" id="UP001150925"/>
    </source>
</evidence>
<organism evidence="1 2">
    <name type="scientific">Dispira parvispora</name>
    <dbReference type="NCBI Taxonomy" id="1520584"/>
    <lineage>
        <taxon>Eukaryota</taxon>
        <taxon>Fungi</taxon>
        <taxon>Fungi incertae sedis</taxon>
        <taxon>Zoopagomycota</taxon>
        <taxon>Kickxellomycotina</taxon>
        <taxon>Dimargaritomycetes</taxon>
        <taxon>Dimargaritales</taxon>
        <taxon>Dimargaritaceae</taxon>
        <taxon>Dispira</taxon>
    </lineage>
</organism>
<dbReference type="InterPro" id="IPR039360">
    <property type="entry name" value="Ras_GTPase"/>
</dbReference>
<dbReference type="EMBL" id="JANBPY010000450">
    <property type="protein sequence ID" value="KAJ1966799.1"/>
    <property type="molecule type" value="Genomic_DNA"/>
</dbReference>
<proteinExistence type="predicted"/>
<dbReference type="Gene3D" id="1.10.506.10">
    <property type="entry name" value="GTPase Activation - p120gap, domain 1"/>
    <property type="match status" value="1"/>
</dbReference>
<accession>A0A9W8AWH2</accession>